<dbReference type="Pfam" id="PF13393">
    <property type="entry name" value="tRNA-synt_His"/>
    <property type="match status" value="1"/>
</dbReference>
<evidence type="ECO:0000256" key="7">
    <source>
        <dbReference type="ARBA" id="ARBA00022917"/>
    </source>
</evidence>
<dbReference type="GO" id="GO:0004821">
    <property type="term" value="F:histidine-tRNA ligase activity"/>
    <property type="evidence" value="ECO:0007669"/>
    <property type="project" value="UniProtKB-UniRule"/>
</dbReference>
<protein>
    <recommendedName>
        <fullName evidence="10">Histidine--tRNA ligase</fullName>
        <ecNumber evidence="10">6.1.1.21</ecNumber>
    </recommendedName>
    <alternativeName>
        <fullName evidence="10">Histidyl-tRNA synthetase</fullName>
        <shortName evidence="10">HisRS</shortName>
    </alternativeName>
</protein>
<keyword evidence="7 10" id="KW-0648">Protein biosynthesis</keyword>
<feature type="domain" description="Aminoacyl-transfer RNA synthetases class-II family profile" evidence="12">
    <location>
        <begin position="37"/>
        <end position="412"/>
    </location>
</feature>
<dbReference type="Proteomes" id="UP000053091">
    <property type="component" value="Unassembled WGS sequence"/>
</dbReference>
<feature type="binding site" evidence="11">
    <location>
        <begin position="313"/>
        <end position="314"/>
    </location>
    <ligand>
        <name>L-histidine</name>
        <dbReference type="ChEBI" id="CHEBI:57595"/>
    </ligand>
</feature>
<keyword evidence="5 10" id="KW-0547">Nucleotide-binding</keyword>
<dbReference type="InterPro" id="IPR015807">
    <property type="entry name" value="His-tRNA-ligase"/>
</dbReference>
<dbReference type="SUPFAM" id="SSF52954">
    <property type="entry name" value="Class II aaRS ABD-related"/>
    <property type="match status" value="1"/>
</dbReference>
<dbReference type="FunFam" id="3.30.930.10:FF:000093">
    <property type="entry name" value="Histidine--tRNA ligase"/>
    <property type="match status" value="1"/>
</dbReference>
<keyword evidence="4 10" id="KW-0436">Ligase</keyword>
<gene>
    <name evidence="10" type="primary">hisS</name>
    <name evidence="13" type="ORF">TBC1_121005</name>
</gene>
<evidence type="ECO:0000313" key="13">
    <source>
        <dbReference type="EMBL" id="GAP45184.1"/>
    </source>
</evidence>
<comment type="subunit">
    <text evidence="2 10">Homodimer.</text>
</comment>
<dbReference type="GO" id="GO:0006427">
    <property type="term" value="P:histidyl-tRNA aminoacylation"/>
    <property type="evidence" value="ECO:0007669"/>
    <property type="project" value="UniProtKB-UniRule"/>
</dbReference>
<dbReference type="PATRIC" id="fig|1678841.3.peg.3780"/>
<dbReference type="PIRSF" id="PIRSF001549">
    <property type="entry name" value="His-tRNA_synth"/>
    <property type="match status" value="1"/>
</dbReference>
<evidence type="ECO:0000256" key="11">
    <source>
        <dbReference type="PIRSR" id="PIRSR001549-1"/>
    </source>
</evidence>
<dbReference type="STRING" id="1678841.TBC1_121005"/>
<dbReference type="PROSITE" id="PS50862">
    <property type="entry name" value="AA_TRNA_LIGASE_II"/>
    <property type="match status" value="1"/>
</dbReference>
<feature type="binding site" evidence="11">
    <location>
        <position position="309"/>
    </location>
    <ligand>
        <name>L-histidine</name>
        <dbReference type="ChEBI" id="CHEBI:57595"/>
    </ligand>
</feature>
<keyword evidence="8 10" id="KW-0030">Aminoacyl-tRNA synthetase</keyword>
<comment type="catalytic activity">
    <reaction evidence="9 10">
        <text>tRNA(His) + L-histidine + ATP = L-histidyl-tRNA(His) + AMP + diphosphate + H(+)</text>
        <dbReference type="Rhea" id="RHEA:17313"/>
        <dbReference type="Rhea" id="RHEA-COMP:9665"/>
        <dbReference type="Rhea" id="RHEA-COMP:9689"/>
        <dbReference type="ChEBI" id="CHEBI:15378"/>
        <dbReference type="ChEBI" id="CHEBI:30616"/>
        <dbReference type="ChEBI" id="CHEBI:33019"/>
        <dbReference type="ChEBI" id="CHEBI:57595"/>
        <dbReference type="ChEBI" id="CHEBI:78442"/>
        <dbReference type="ChEBI" id="CHEBI:78527"/>
        <dbReference type="ChEBI" id="CHEBI:456215"/>
        <dbReference type="EC" id="6.1.1.21"/>
    </reaction>
</comment>
<proteinExistence type="inferred from homology"/>
<dbReference type="InterPro" id="IPR036621">
    <property type="entry name" value="Anticodon-bd_dom_sf"/>
</dbReference>
<dbReference type="SUPFAM" id="SSF55681">
    <property type="entry name" value="Class II aaRS and biotin synthetases"/>
    <property type="match status" value="1"/>
</dbReference>
<evidence type="ECO:0000256" key="8">
    <source>
        <dbReference type="ARBA" id="ARBA00023146"/>
    </source>
</evidence>
<dbReference type="AlphaFoldDB" id="A0A0S7C702"/>
<dbReference type="CDD" id="cd00859">
    <property type="entry name" value="HisRS_anticodon"/>
    <property type="match status" value="1"/>
</dbReference>
<name>A0A0S7C702_9BACT</name>
<dbReference type="InterPro" id="IPR041715">
    <property type="entry name" value="HisRS-like_core"/>
</dbReference>
<evidence type="ECO:0000256" key="10">
    <source>
        <dbReference type="HAMAP-Rule" id="MF_00127"/>
    </source>
</evidence>
<dbReference type="GO" id="GO:0005737">
    <property type="term" value="C:cytoplasm"/>
    <property type="evidence" value="ECO:0007669"/>
    <property type="project" value="UniProtKB-SubCell"/>
</dbReference>
<sequence>MSANNDGKQSVVIVMSITKPAIPKGTRDFSPLEMNRRNYIFDTIRSVFGQYGYQPIETPAMENLSTLLGKYGEEGDKLLFRILNSGDFLSGVDEHELKKDNAGHLSHKISEKGLRYDLTVPFARYVVQHRNDITFPFKRYQIQPVWRADRPQKGRYREFYQCDADVVGSDAMINEAELLLIADQVFSRLGIKVNIKLNNRKILSGIAELIGYADKITDITVAIDKLDKIGAEKVNEELAGRGISREAIEKLQPVLHLQGSNTEKLGKLKELLSDTADGPKGIEEISEILDLTGIMHIDSPVELDLTLARGLNYYTGAIIEVKAAGVAMGSISGGGRYDNLTGIFGLPGISGVGISFGADRIYDVMNELNLFPEGASATTRVLFVNFGREEEKVCIGLAAELRKNGINTEVYPDQAKLKKQFSYADVHRIPWVVIVGEEERANGKAVLKNMSSGEQQSVEAGELMNYIR</sequence>
<reference evidence="13" key="1">
    <citation type="journal article" date="2015" name="Genome Announc.">
        <title>Draft Genome Sequence of Bacteroidales Strain TBC1, a Novel Isolate from a Methanogenic Wastewater Treatment System.</title>
        <authorList>
            <person name="Tourlousse D.M."/>
            <person name="Matsuura N."/>
            <person name="Sun L."/>
            <person name="Toyonaga M."/>
            <person name="Kuroda K."/>
            <person name="Ohashi A."/>
            <person name="Cruz R."/>
            <person name="Yamaguchi T."/>
            <person name="Sekiguchi Y."/>
        </authorList>
    </citation>
    <scope>NUCLEOTIDE SEQUENCE [LARGE SCALE GENOMIC DNA]</scope>
    <source>
        <strain evidence="13">TBC1</strain>
    </source>
</reference>
<evidence type="ECO:0000256" key="9">
    <source>
        <dbReference type="ARBA" id="ARBA00047639"/>
    </source>
</evidence>
<evidence type="ECO:0000256" key="3">
    <source>
        <dbReference type="ARBA" id="ARBA00022490"/>
    </source>
</evidence>
<dbReference type="Gene3D" id="3.40.50.800">
    <property type="entry name" value="Anticodon-binding domain"/>
    <property type="match status" value="1"/>
</dbReference>
<dbReference type="InterPro" id="IPR004516">
    <property type="entry name" value="HisRS/HisZ"/>
</dbReference>
<dbReference type="InterPro" id="IPR006195">
    <property type="entry name" value="aa-tRNA-synth_II"/>
</dbReference>
<organism evidence="13">
    <name type="scientific">Lentimicrobium saccharophilum</name>
    <dbReference type="NCBI Taxonomy" id="1678841"/>
    <lineage>
        <taxon>Bacteria</taxon>
        <taxon>Pseudomonadati</taxon>
        <taxon>Bacteroidota</taxon>
        <taxon>Bacteroidia</taxon>
        <taxon>Bacteroidales</taxon>
        <taxon>Lentimicrobiaceae</taxon>
        <taxon>Lentimicrobium</taxon>
    </lineage>
</organism>
<evidence type="ECO:0000256" key="6">
    <source>
        <dbReference type="ARBA" id="ARBA00022840"/>
    </source>
</evidence>
<dbReference type="EC" id="6.1.1.21" evidence="10"/>
<evidence type="ECO:0000256" key="4">
    <source>
        <dbReference type="ARBA" id="ARBA00022598"/>
    </source>
</evidence>
<evidence type="ECO:0000256" key="2">
    <source>
        <dbReference type="ARBA" id="ARBA00011738"/>
    </source>
</evidence>
<dbReference type="InterPro" id="IPR004154">
    <property type="entry name" value="Anticodon-bd"/>
</dbReference>
<dbReference type="GO" id="GO:0005524">
    <property type="term" value="F:ATP binding"/>
    <property type="evidence" value="ECO:0007669"/>
    <property type="project" value="UniProtKB-UniRule"/>
</dbReference>
<dbReference type="InterPro" id="IPR045864">
    <property type="entry name" value="aa-tRNA-synth_II/BPL/LPL"/>
</dbReference>
<dbReference type="Pfam" id="PF03129">
    <property type="entry name" value="HGTP_anticodon"/>
    <property type="match status" value="1"/>
</dbReference>
<comment type="subcellular location">
    <subcellularLocation>
        <location evidence="10">Cytoplasm</location>
    </subcellularLocation>
</comment>
<dbReference type="NCBIfam" id="TIGR00442">
    <property type="entry name" value="hisS"/>
    <property type="match status" value="1"/>
</dbReference>
<keyword evidence="14" id="KW-1185">Reference proteome</keyword>
<dbReference type="InterPro" id="IPR033656">
    <property type="entry name" value="HisRS_anticodon"/>
</dbReference>
<feature type="binding site" evidence="11">
    <location>
        <position position="165"/>
    </location>
    <ligand>
        <name>L-histidine</name>
        <dbReference type="ChEBI" id="CHEBI:57595"/>
    </ligand>
</feature>
<feature type="binding site" evidence="11">
    <location>
        <position position="161"/>
    </location>
    <ligand>
        <name>L-histidine</name>
        <dbReference type="ChEBI" id="CHEBI:57595"/>
    </ligand>
</feature>
<feature type="binding site" evidence="11">
    <location>
        <begin position="117"/>
        <end position="119"/>
    </location>
    <ligand>
        <name>L-histidine</name>
        <dbReference type="ChEBI" id="CHEBI:57595"/>
    </ligand>
</feature>
<keyword evidence="6 10" id="KW-0067">ATP-binding</keyword>
<dbReference type="PANTHER" id="PTHR11476">
    <property type="entry name" value="HISTIDYL-TRNA SYNTHETASE"/>
    <property type="match status" value="1"/>
</dbReference>
<evidence type="ECO:0000256" key="1">
    <source>
        <dbReference type="ARBA" id="ARBA00008226"/>
    </source>
</evidence>
<dbReference type="CDD" id="cd00773">
    <property type="entry name" value="HisRS-like_core"/>
    <property type="match status" value="1"/>
</dbReference>
<dbReference type="Gene3D" id="3.30.930.10">
    <property type="entry name" value="Bira Bifunctional Protein, Domain 2"/>
    <property type="match status" value="1"/>
</dbReference>
<accession>A0A0S7C702</accession>
<evidence type="ECO:0000256" key="5">
    <source>
        <dbReference type="ARBA" id="ARBA00022741"/>
    </source>
</evidence>
<keyword evidence="3 10" id="KW-0963">Cytoplasm</keyword>
<dbReference type="EMBL" id="DF968183">
    <property type="protein sequence ID" value="GAP45184.1"/>
    <property type="molecule type" value="Genomic_DNA"/>
</dbReference>
<comment type="similarity">
    <text evidence="1 10">Belongs to the class-II aminoacyl-tRNA synthetase family.</text>
</comment>
<dbReference type="HAMAP" id="MF_00127">
    <property type="entry name" value="His_tRNA_synth"/>
    <property type="match status" value="1"/>
</dbReference>
<evidence type="ECO:0000259" key="12">
    <source>
        <dbReference type="PROSITE" id="PS50862"/>
    </source>
</evidence>
<dbReference type="PANTHER" id="PTHR11476:SF7">
    <property type="entry name" value="HISTIDINE--TRNA LIGASE"/>
    <property type="match status" value="1"/>
</dbReference>
<evidence type="ECO:0000313" key="14">
    <source>
        <dbReference type="Proteomes" id="UP000053091"/>
    </source>
</evidence>
<feature type="binding site" evidence="11">
    <location>
        <position position="147"/>
    </location>
    <ligand>
        <name>L-histidine</name>
        <dbReference type="ChEBI" id="CHEBI:57595"/>
    </ligand>
</feature>